<dbReference type="GO" id="GO:0003677">
    <property type="term" value="F:DNA binding"/>
    <property type="evidence" value="ECO:0007669"/>
    <property type="project" value="UniProtKB-KW"/>
</dbReference>
<keyword evidence="3" id="KW-0413">Isomerase</keyword>
<dbReference type="VEuPathDB" id="FungiDB:MUCCIDRAFT_115288"/>
<evidence type="ECO:0000256" key="6">
    <source>
        <dbReference type="SAM" id="MobiDB-lite"/>
    </source>
</evidence>
<evidence type="ECO:0000256" key="4">
    <source>
        <dbReference type="ARBA" id="ARBA00034617"/>
    </source>
</evidence>
<dbReference type="OrthoDB" id="10261556at2759"/>
<organism evidence="7 8">
    <name type="scientific">Mucor lusitanicus CBS 277.49</name>
    <dbReference type="NCBI Taxonomy" id="747725"/>
    <lineage>
        <taxon>Eukaryota</taxon>
        <taxon>Fungi</taxon>
        <taxon>Fungi incertae sedis</taxon>
        <taxon>Mucoromycota</taxon>
        <taxon>Mucoromycotina</taxon>
        <taxon>Mucoromycetes</taxon>
        <taxon>Mucorales</taxon>
        <taxon>Mucorineae</taxon>
        <taxon>Mucoraceae</taxon>
        <taxon>Mucor</taxon>
    </lineage>
</organism>
<dbReference type="Gene3D" id="3.40.50.300">
    <property type="entry name" value="P-loop containing nucleotide triphosphate hydrolases"/>
    <property type="match status" value="1"/>
</dbReference>
<comment type="caution">
    <text evidence="7">The sequence shown here is derived from an EMBL/GenBank/DDBJ whole genome shotgun (WGS) entry which is preliminary data.</text>
</comment>
<evidence type="ECO:0000313" key="8">
    <source>
        <dbReference type="Proteomes" id="UP000077051"/>
    </source>
</evidence>
<dbReference type="PANTHER" id="PTHR13710">
    <property type="entry name" value="DNA HELICASE RECQ FAMILY MEMBER"/>
    <property type="match status" value="1"/>
</dbReference>
<name>A0A168H512_MUCCL</name>
<evidence type="ECO:0000256" key="1">
    <source>
        <dbReference type="ARBA" id="ARBA00005446"/>
    </source>
</evidence>
<feature type="compositionally biased region" description="Basic and acidic residues" evidence="6">
    <location>
        <begin position="40"/>
        <end position="50"/>
    </location>
</feature>
<reference evidence="7 8" key="1">
    <citation type="submission" date="2015-06" db="EMBL/GenBank/DDBJ databases">
        <title>Expansion of signal transduction pathways in fungi by whole-genome duplication.</title>
        <authorList>
            <consortium name="DOE Joint Genome Institute"/>
            <person name="Corrochano L.M."/>
            <person name="Kuo A."/>
            <person name="Marcet-Houben M."/>
            <person name="Polaino S."/>
            <person name="Salamov A."/>
            <person name="Villalobos J.M."/>
            <person name="Alvarez M.I."/>
            <person name="Avalos J."/>
            <person name="Benito E.P."/>
            <person name="Benoit I."/>
            <person name="Burger G."/>
            <person name="Camino L.P."/>
            <person name="Canovas D."/>
            <person name="Cerda-Olmedo E."/>
            <person name="Cheng J.-F."/>
            <person name="Dominguez A."/>
            <person name="Elias M."/>
            <person name="Eslava A.P."/>
            <person name="Glaser F."/>
            <person name="Grimwood J."/>
            <person name="Gutierrez G."/>
            <person name="Heitman J."/>
            <person name="Henrissat B."/>
            <person name="Iturriaga E.A."/>
            <person name="Lang B.F."/>
            <person name="Lavin J.L."/>
            <person name="Lee S."/>
            <person name="Li W."/>
            <person name="Lindquist E."/>
            <person name="Lopez-Garcia S."/>
            <person name="Luque E.M."/>
            <person name="Marcos A.T."/>
            <person name="Martin J."/>
            <person name="Mccluskey K."/>
            <person name="Medina H.R."/>
            <person name="Miralles-Duran A."/>
            <person name="Miyazaki A."/>
            <person name="Munoz-Torres E."/>
            <person name="Oguiza J.A."/>
            <person name="Ohm R."/>
            <person name="Olmedo M."/>
            <person name="Orejas M."/>
            <person name="Ortiz-Castellanos L."/>
            <person name="Pisabarro A.G."/>
            <person name="Rodriguez-Romero J."/>
            <person name="Ruiz-Herrera J."/>
            <person name="Ruiz-Vazquez R."/>
            <person name="Sanz C."/>
            <person name="Schackwitz W."/>
            <person name="Schmutz J."/>
            <person name="Shahriari M."/>
            <person name="Shelest E."/>
            <person name="Silva-Franco F."/>
            <person name="Soanes D."/>
            <person name="Syed K."/>
            <person name="Tagua V.G."/>
            <person name="Talbot N.J."/>
            <person name="Thon M."/>
            <person name="De Vries R.P."/>
            <person name="Wiebenga A."/>
            <person name="Yadav J.S."/>
            <person name="Braun E.L."/>
            <person name="Baker S."/>
            <person name="Garre V."/>
            <person name="Horwitz B."/>
            <person name="Torres-Martinez S."/>
            <person name="Idnurm A."/>
            <person name="Herrera-Estrella A."/>
            <person name="Gabaldon T."/>
            <person name="Grigoriev I.V."/>
        </authorList>
    </citation>
    <scope>NUCLEOTIDE SEQUENCE [LARGE SCALE GENOMIC DNA]</scope>
    <source>
        <strain evidence="7 8">CBS 277.49</strain>
    </source>
</reference>
<evidence type="ECO:0000313" key="7">
    <source>
        <dbReference type="EMBL" id="OAC98373.1"/>
    </source>
</evidence>
<sequence>MIIGSSDANRVIPAYTHEDSRPTCNDAKAEQPAVWTTNMETDHERQEKRSSWLKSQTAIDTDNDIEGSKQSDEPLICLHASSQEPMMNNLVAEVCGLSRTVRLPCVSKSRFYRSPILRTMSEGTVYFDAANDWESEISAPATVIETDHNSSISSHIPQQQMIEERLPLFNQKAFIPNQLESIYADLNKQDILLVMPSGPARDMCYLLPSTLQKPSSHLITIVIVASYASLQEKDANPSYNSDHVQSAFVSRFRVSKRHWISPSRFRRTILDTTLLRKSTIFLLTFDGFSRYRSEIQHLHQCNRLARIVLEDAHCFSQWGTDFHFGYLKIAEKLRGMYANTPITALTAISNERVLADIMNSLHMPESTTRVFKRSILL</sequence>
<gene>
    <name evidence="7" type="ORF">MUCCIDRAFT_115288</name>
</gene>
<dbReference type="GO" id="GO:0005694">
    <property type="term" value="C:chromosome"/>
    <property type="evidence" value="ECO:0007669"/>
    <property type="project" value="TreeGrafter"/>
</dbReference>
<keyword evidence="2" id="KW-0238">DNA-binding</keyword>
<dbReference type="InterPro" id="IPR027417">
    <property type="entry name" value="P-loop_NTPase"/>
</dbReference>
<dbReference type="EC" id="5.6.2.4" evidence="5"/>
<accession>A0A168H512</accession>
<proteinExistence type="inferred from homology"/>
<comment type="similarity">
    <text evidence="1">Belongs to the helicase family. RecQ subfamily.</text>
</comment>
<dbReference type="STRING" id="747725.A0A168H512"/>
<evidence type="ECO:0000256" key="3">
    <source>
        <dbReference type="ARBA" id="ARBA00023235"/>
    </source>
</evidence>
<evidence type="ECO:0000256" key="5">
    <source>
        <dbReference type="ARBA" id="ARBA00034808"/>
    </source>
</evidence>
<dbReference type="SUPFAM" id="SSF52540">
    <property type="entry name" value="P-loop containing nucleoside triphosphate hydrolases"/>
    <property type="match status" value="1"/>
</dbReference>
<feature type="region of interest" description="Disordered" evidence="6">
    <location>
        <begin position="38"/>
        <end position="70"/>
    </location>
</feature>
<dbReference type="Proteomes" id="UP000077051">
    <property type="component" value="Unassembled WGS sequence"/>
</dbReference>
<dbReference type="PANTHER" id="PTHR13710:SF105">
    <property type="entry name" value="ATP-DEPENDENT DNA HELICASE Q1"/>
    <property type="match status" value="1"/>
</dbReference>
<dbReference type="GO" id="GO:0005737">
    <property type="term" value="C:cytoplasm"/>
    <property type="evidence" value="ECO:0007669"/>
    <property type="project" value="TreeGrafter"/>
</dbReference>
<evidence type="ECO:0000256" key="2">
    <source>
        <dbReference type="ARBA" id="ARBA00023125"/>
    </source>
</evidence>
<dbReference type="GO" id="GO:0000724">
    <property type="term" value="P:double-strand break repair via homologous recombination"/>
    <property type="evidence" value="ECO:0007669"/>
    <property type="project" value="TreeGrafter"/>
</dbReference>
<dbReference type="GO" id="GO:0009378">
    <property type="term" value="F:four-way junction helicase activity"/>
    <property type="evidence" value="ECO:0007669"/>
    <property type="project" value="TreeGrafter"/>
</dbReference>
<comment type="catalytic activity">
    <reaction evidence="4">
        <text>Couples ATP hydrolysis with the unwinding of duplex DNA by translocating in the 3'-5' direction.</text>
        <dbReference type="EC" id="5.6.2.4"/>
    </reaction>
</comment>
<dbReference type="GO" id="GO:0043138">
    <property type="term" value="F:3'-5' DNA helicase activity"/>
    <property type="evidence" value="ECO:0007669"/>
    <property type="project" value="UniProtKB-EC"/>
</dbReference>
<keyword evidence="8" id="KW-1185">Reference proteome</keyword>
<dbReference type="EMBL" id="AMYB01000010">
    <property type="protein sequence ID" value="OAC98373.1"/>
    <property type="molecule type" value="Genomic_DNA"/>
</dbReference>
<protein>
    <recommendedName>
        <fullName evidence="5">DNA 3'-5' helicase</fullName>
        <ecNumber evidence="5">5.6.2.4</ecNumber>
    </recommendedName>
</protein>
<dbReference type="AlphaFoldDB" id="A0A168H512"/>